<sequence>MPEYCFFKKGKHTVALKKSDEQRAFQLTEQGYEKQFEEVIAANEKQALARFADIRREKEIDQNNFLAGTIAMPLIGVMTAAATSLFKKKKDASKT</sequence>
<reference evidence="2 3" key="1">
    <citation type="submission" date="2021-12" db="EMBL/GenBank/DDBJ databases">
        <title>Complete genome sequence of Phytobacter diazotrophicus TA9734.</title>
        <authorList>
            <person name="Kubota H."/>
            <person name="Nakayama Y."/>
            <person name="Ariyoshi T."/>
        </authorList>
    </citation>
    <scope>NUCLEOTIDE SEQUENCE [LARGE SCALE GENOMIC DNA]</scope>
    <source>
        <strain evidence="2 3">TA9734</strain>
    </source>
</reference>
<proteinExistence type="predicted"/>
<feature type="transmembrane region" description="Helical" evidence="1">
    <location>
        <begin position="65"/>
        <end position="86"/>
    </location>
</feature>
<accession>A0ABN6LP68</accession>
<evidence type="ECO:0000256" key="1">
    <source>
        <dbReference type="SAM" id="Phobius"/>
    </source>
</evidence>
<keyword evidence="1" id="KW-1133">Transmembrane helix</keyword>
<dbReference type="RefSeq" id="WP_125124605.1">
    <property type="nucleotide sequence ID" value="NZ_AP025334.1"/>
</dbReference>
<gene>
    <name evidence="2" type="ORF">PDTA9734_25000</name>
</gene>
<dbReference type="Proteomes" id="UP001320460">
    <property type="component" value="Chromosome"/>
</dbReference>
<dbReference type="EMBL" id="AP025334">
    <property type="protein sequence ID" value="BDD51013.1"/>
    <property type="molecule type" value="Genomic_DNA"/>
</dbReference>
<evidence type="ECO:0000313" key="3">
    <source>
        <dbReference type="Proteomes" id="UP001320460"/>
    </source>
</evidence>
<evidence type="ECO:0000313" key="2">
    <source>
        <dbReference type="EMBL" id="BDD51013.1"/>
    </source>
</evidence>
<protein>
    <submittedName>
        <fullName evidence="2">Uncharacterized protein</fullName>
    </submittedName>
</protein>
<keyword evidence="1" id="KW-0812">Transmembrane</keyword>
<name>A0ABN6LP68_9ENTR</name>
<keyword evidence="1" id="KW-0472">Membrane</keyword>
<organism evidence="2 3">
    <name type="scientific">Phytobacter diazotrophicus</name>
    <dbReference type="NCBI Taxonomy" id="395631"/>
    <lineage>
        <taxon>Bacteria</taxon>
        <taxon>Pseudomonadati</taxon>
        <taxon>Pseudomonadota</taxon>
        <taxon>Gammaproteobacteria</taxon>
        <taxon>Enterobacterales</taxon>
        <taxon>Enterobacteriaceae</taxon>
        <taxon>Phytobacter</taxon>
    </lineage>
</organism>
<keyword evidence="3" id="KW-1185">Reference proteome</keyword>